<dbReference type="EMBL" id="GL883244">
    <property type="protein sequence ID" value="EGF97368.1"/>
    <property type="molecule type" value="Genomic_DNA"/>
</dbReference>
<evidence type="ECO:0000313" key="6">
    <source>
        <dbReference type="EMBL" id="EGF97368.1"/>
    </source>
</evidence>
<evidence type="ECO:0000259" key="5">
    <source>
        <dbReference type="Pfam" id="PF02934"/>
    </source>
</evidence>
<dbReference type="InterPro" id="IPR017959">
    <property type="entry name" value="Asn/Gln-tRNA_amidoTrfase_suB/E"/>
</dbReference>
<feature type="domain" description="Aspartyl/Glutamyl-tRNA(Gln) amidotransferase subunit B/E catalytic" evidence="5">
    <location>
        <begin position="20"/>
        <end position="62"/>
    </location>
</feature>
<dbReference type="AlphaFoldDB" id="F4SDB1"/>
<dbReference type="SUPFAM" id="SSF55931">
    <property type="entry name" value="Glutamine synthetase/guanido kinase"/>
    <property type="match status" value="1"/>
</dbReference>
<keyword evidence="3" id="KW-0067">ATP-binding</keyword>
<dbReference type="GO" id="GO:0030956">
    <property type="term" value="C:glutamyl-tRNA(Gln) amidotransferase complex"/>
    <property type="evidence" value="ECO:0007669"/>
    <property type="project" value="TreeGrafter"/>
</dbReference>
<dbReference type="PANTHER" id="PTHR11659">
    <property type="entry name" value="GLUTAMYL-TRNA GLN AMIDOTRANSFERASE SUBUNIT B MITOCHONDRIAL AND PROKARYOTIC PET112-RELATED"/>
    <property type="match status" value="1"/>
</dbReference>
<evidence type="ECO:0000256" key="1">
    <source>
        <dbReference type="ARBA" id="ARBA00022598"/>
    </source>
</evidence>
<dbReference type="GO" id="GO:0070681">
    <property type="term" value="P:glutaminyl-tRNAGln biosynthesis via transamidation"/>
    <property type="evidence" value="ECO:0007669"/>
    <property type="project" value="TreeGrafter"/>
</dbReference>
<dbReference type="STRING" id="747676.F4SDB1"/>
<dbReference type="GeneID" id="18933903"/>
<dbReference type="RefSeq" id="XP_007419364.1">
    <property type="nucleotide sequence ID" value="XM_007419302.1"/>
</dbReference>
<evidence type="ECO:0000256" key="3">
    <source>
        <dbReference type="ARBA" id="ARBA00022840"/>
    </source>
</evidence>
<name>F4SDB1_MELLP</name>
<keyword evidence="2" id="KW-0547">Nucleotide-binding</keyword>
<keyword evidence="1" id="KW-0436">Ligase</keyword>
<dbReference type="GO" id="GO:0005524">
    <property type="term" value="F:ATP binding"/>
    <property type="evidence" value="ECO:0007669"/>
    <property type="project" value="UniProtKB-KW"/>
</dbReference>
<protein>
    <recommendedName>
        <fullName evidence="5">Aspartyl/Glutamyl-tRNA(Gln) amidotransferase subunit B/E catalytic domain-containing protein</fullName>
    </recommendedName>
</protein>
<evidence type="ECO:0000256" key="4">
    <source>
        <dbReference type="ARBA" id="ARBA00022917"/>
    </source>
</evidence>
<dbReference type="KEGG" id="mlr:MELLADRAFT_85611"/>
<reference evidence="7" key="1">
    <citation type="journal article" date="2011" name="Proc. Natl. Acad. Sci. U.S.A.">
        <title>Obligate biotrophy features unraveled by the genomic analysis of rust fungi.</title>
        <authorList>
            <person name="Duplessis S."/>
            <person name="Cuomo C.A."/>
            <person name="Lin Y.-C."/>
            <person name="Aerts A."/>
            <person name="Tisserant E."/>
            <person name="Veneault-Fourrey C."/>
            <person name="Joly D.L."/>
            <person name="Hacquard S."/>
            <person name="Amselem J."/>
            <person name="Cantarel B.L."/>
            <person name="Chiu R."/>
            <person name="Coutinho P.M."/>
            <person name="Feau N."/>
            <person name="Field M."/>
            <person name="Frey P."/>
            <person name="Gelhaye E."/>
            <person name="Goldberg J."/>
            <person name="Grabherr M.G."/>
            <person name="Kodira C.D."/>
            <person name="Kohler A."/>
            <person name="Kuees U."/>
            <person name="Lindquist E.A."/>
            <person name="Lucas S.M."/>
            <person name="Mago R."/>
            <person name="Mauceli E."/>
            <person name="Morin E."/>
            <person name="Murat C."/>
            <person name="Pangilinan J.L."/>
            <person name="Park R."/>
            <person name="Pearson M."/>
            <person name="Quesneville H."/>
            <person name="Rouhier N."/>
            <person name="Sakthikumar S."/>
            <person name="Salamov A.A."/>
            <person name="Schmutz J."/>
            <person name="Selles B."/>
            <person name="Shapiro H."/>
            <person name="Tanguay P."/>
            <person name="Tuskan G.A."/>
            <person name="Henrissat B."/>
            <person name="Van de Peer Y."/>
            <person name="Rouze P."/>
            <person name="Ellis J.G."/>
            <person name="Dodds P.N."/>
            <person name="Schein J.E."/>
            <person name="Zhong S."/>
            <person name="Hamelin R.C."/>
            <person name="Grigoriev I.V."/>
            <person name="Szabo L.J."/>
            <person name="Martin F."/>
        </authorList>
    </citation>
    <scope>NUCLEOTIDE SEQUENCE [LARGE SCALE GENOMIC DNA]</scope>
    <source>
        <strain evidence="7">98AG31 / pathotype 3-4-7</strain>
    </source>
</reference>
<keyword evidence="7" id="KW-1185">Reference proteome</keyword>
<dbReference type="InParanoid" id="F4SDB1"/>
<gene>
    <name evidence="6" type="ORF">MELLADRAFT_85611</name>
</gene>
<sequence>MLLAILNLTIAIGPQDGSDREFDVLIKQFQLEQDTAKSYKDPLGDDILIDINRSGAAMAEILQALRAIGVSKGNMEQVSLRCDVNVSVKPK</sequence>
<keyword evidence="4" id="KW-0648">Protein biosynthesis</keyword>
<evidence type="ECO:0000256" key="2">
    <source>
        <dbReference type="ARBA" id="ARBA00022741"/>
    </source>
</evidence>
<dbReference type="InterPro" id="IPR006075">
    <property type="entry name" value="Asn/Gln-tRNA_Trfase_suB/E_cat"/>
</dbReference>
<organism evidence="7">
    <name type="scientific">Melampsora larici-populina (strain 98AG31 / pathotype 3-4-7)</name>
    <name type="common">Poplar leaf rust fungus</name>
    <dbReference type="NCBI Taxonomy" id="747676"/>
    <lineage>
        <taxon>Eukaryota</taxon>
        <taxon>Fungi</taxon>
        <taxon>Dikarya</taxon>
        <taxon>Basidiomycota</taxon>
        <taxon>Pucciniomycotina</taxon>
        <taxon>Pucciniomycetes</taxon>
        <taxon>Pucciniales</taxon>
        <taxon>Melampsoraceae</taxon>
        <taxon>Melampsora</taxon>
    </lineage>
</organism>
<dbReference type="InterPro" id="IPR014746">
    <property type="entry name" value="Gln_synth/guanido_kin_cat_dom"/>
</dbReference>
<dbReference type="PANTHER" id="PTHR11659:SF0">
    <property type="entry name" value="GLUTAMYL-TRNA(GLN) AMIDOTRANSFERASE SUBUNIT B, MITOCHONDRIAL"/>
    <property type="match status" value="1"/>
</dbReference>
<dbReference type="Pfam" id="PF02934">
    <property type="entry name" value="GatB_N"/>
    <property type="match status" value="1"/>
</dbReference>
<accession>F4SDB1</accession>
<dbReference type="GO" id="GO:0005739">
    <property type="term" value="C:mitochondrion"/>
    <property type="evidence" value="ECO:0007669"/>
    <property type="project" value="TreeGrafter"/>
</dbReference>
<dbReference type="Proteomes" id="UP000001072">
    <property type="component" value="Unassembled WGS sequence"/>
</dbReference>
<dbReference type="HOGENOM" id="CLU_2427488_0_0_1"/>
<proteinExistence type="predicted"/>
<dbReference type="GO" id="GO:0032543">
    <property type="term" value="P:mitochondrial translation"/>
    <property type="evidence" value="ECO:0007669"/>
    <property type="project" value="TreeGrafter"/>
</dbReference>
<dbReference type="VEuPathDB" id="FungiDB:MELLADRAFT_85611"/>
<dbReference type="OrthoDB" id="1722066at2759"/>
<evidence type="ECO:0000313" key="7">
    <source>
        <dbReference type="Proteomes" id="UP000001072"/>
    </source>
</evidence>
<dbReference type="GO" id="GO:0050567">
    <property type="term" value="F:glutaminyl-tRNA synthase (glutamine-hydrolyzing) activity"/>
    <property type="evidence" value="ECO:0007669"/>
    <property type="project" value="TreeGrafter"/>
</dbReference>